<dbReference type="InterPro" id="IPR025605">
    <property type="entry name" value="OST-HTH/LOTUS_dom"/>
</dbReference>
<name>A0A328V9G0_9CHLR</name>
<dbReference type="PANTHER" id="PTHR35811">
    <property type="entry name" value="SLR1870 PROTEIN"/>
    <property type="match status" value="1"/>
</dbReference>
<dbReference type="AlphaFoldDB" id="A0A328V9G0"/>
<organism evidence="3 4">
    <name type="scientific">Thermogemmatispora tikiterensis</name>
    <dbReference type="NCBI Taxonomy" id="1825093"/>
    <lineage>
        <taxon>Bacteria</taxon>
        <taxon>Bacillati</taxon>
        <taxon>Chloroflexota</taxon>
        <taxon>Ktedonobacteria</taxon>
        <taxon>Thermogemmatisporales</taxon>
        <taxon>Thermogemmatisporaceae</taxon>
        <taxon>Thermogemmatispora</taxon>
    </lineage>
</organism>
<accession>A0A328V9G0</accession>
<dbReference type="OrthoDB" id="2379772at2"/>
<dbReference type="EMBL" id="MCIF01000002">
    <property type="protein sequence ID" value="RAQ94286.1"/>
    <property type="molecule type" value="Genomic_DNA"/>
</dbReference>
<feature type="compositionally biased region" description="Polar residues" evidence="1">
    <location>
        <begin position="177"/>
        <end position="186"/>
    </location>
</feature>
<feature type="region of interest" description="Disordered" evidence="1">
    <location>
        <begin position="177"/>
        <end position="223"/>
    </location>
</feature>
<dbReference type="Gene3D" id="3.40.50.1010">
    <property type="entry name" value="5'-nuclease"/>
    <property type="match status" value="1"/>
</dbReference>
<dbReference type="InterPro" id="IPR021139">
    <property type="entry name" value="NYN"/>
</dbReference>
<feature type="domain" description="HTH OST-type" evidence="2">
    <location>
        <begin position="225"/>
        <end position="302"/>
    </location>
</feature>
<dbReference type="InterPro" id="IPR041966">
    <property type="entry name" value="LOTUS-like"/>
</dbReference>
<dbReference type="PROSITE" id="PS51644">
    <property type="entry name" value="HTH_OST"/>
    <property type="match status" value="1"/>
</dbReference>
<feature type="compositionally biased region" description="Low complexity" evidence="1">
    <location>
        <begin position="200"/>
        <end position="213"/>
    </location>
</feature>
<dbReference type="CDD" id="cd10146">
    <property type="entry name" value="LabA_like_C"/>
    <property type="match status" value="1"/>
</dbReference>
<dbReference type="GO" id="GO:0004540">
    <property type="term" value="F:RNA nuclease activity"/>
    <property type="evidence" value="ECO:0007669"/>
    <property type="project" value="InterPro"/>
</dbReference>
<dbReference type="CDD" id="cd11297">
    <property type="entry name" value="PIN_LabA-like_N_1"/>
    <property type="match status" value="1"/>
</dbReference>
<protein>
    <recommendedName>
        <fullName evidence="2">HTH OST-type domain-containing protein</fullName>
    </recommendedName>
</protein>
<evidence type="ECO:0000313" key="3">
    <source>
        <dbReference type="EMBL" id="RAQ94286.1"/>
    </source>
</evidence>
<keyword evidence="4" id="KW-1185">Reference proteome</keyword>
<evidence type="ECO:0000313" key="4">
    <source>
        <dbReference type="Proteomes" id="UP000248706"/>
    </source>
</evidence>
<dbReference type="Gene3D" id="3.30.420.610">
    <property type="entry name" value="LOTUS domain-like"/>
    <property type="match status" value="1"/>
</dbReference>
<dbReference type="RefSeq" id="WP_112426061.1">
    <property type="nucleotide sequence ID" value="NZ_MCIF01000002.1"/>
</dbReference>
<gene>
    <name evidence="3" type="ORF">A4R35_02000</name>
</gene>
<sequence length="317" mass="34868">MPILIRLLAALIGDWKRQSRLSQLSRRQLVMALLVDGENIGPEWAAAIVVKASQFGCPTIRRIYGDWTTGCMASWRAVAECCGFQQVQVPRAATGKNAVDLALAVDAMDLLFEGLRSFCLVSSDSDYAPLVRRLREAGCFVLGIGHPPVSQMLCEACHVFITTDQLHRLRLLKTAPTTSQESQVTAREQPAPAKEPSPSLPSQAASSELAQPAAEKESQPARTVPRELLLSAYQEATQVSKRQDGWVSESQLGQHLHKRAPQFKPKTYGFRSLRELLEQARAEGLLEIQRSDGKQWYVCAPASASSVPQEPPPQPEC</sequence>
<reference evidence="3 4" key="1">
    <citation type="submission" date="2016-08" db="EMBL/GenBank/DDBJ databases">
        <title>Analysis of Carbohydrate Active Enzymes in Thermogemmatispora T81 Reveals Carbohydrate Degradation Ability.</title>
        <authorList>
            <person name="Tomazini A."/>
            <person name="Lal S."/>
            <person name="Stott M."/>
            <person name="Henrissat B."/>
            <person name="Polikarpov I."/>
            <person name="Sparling R."/>
            <person name="Levin D.B."/>
        </authorList>
    </citation>
    <scope>NUCLEOTIDE SEQUENCE [LARGE SCALE GENOMIC DNA]</scope>
    <source>
        <strain evidence="3 4">T81</strain>
    </source>
</reference>
<evidence type="ECO:0000259" key="2">
    <source>
        <dbReference type="PROSITE" id="PS51644"/>
    </source>
</evidence>
<proteinExistence type="predicted"/>
<evidence type="ECO:0000256" key="1">
    <source>
        <dbReference type="SAM" id="MobiDB-lite"/>
    </source>
</evidence>
<dbReference type="Proteomes" id="UP000248706">
    <property type="component" value="Unassembled WGS sequence"/>
</dbReference>
<dbReference type="Pfam" id="PF12872">
    <property type="entry name" value="OST-HTH"/>
    <property type="match status" value="1"/>
</dbReference>
<dbReference type="PANTHER" id="PTHR35811:SF1">
    <property type="entry name" value="HTH OST-TYPE DOMAIN-CONTAINING PROTEIN"/>
    <property type="match status" value="1"/>
</dbReference>
<dbReference type="Pfam" id="PF01936">
    <property type="entry name" value="NYN"/>
    <property type="match status" value="1"/>
</dbReference>
<comment type="caution">
    <text evidence="3">The sequence shown here is derived from an EMBL/GenBank/DDBJ whole genome shotgun (WGS) entry which is preliminary data.</text>
</comment>